<dbReference type="Gene3D" id="3.40.50.300">
    <property type="entry name" value="P-loop containing nucleotide triphosphate hydrolases"/>
    <property type="match status" value="1"/>
</dbReference>
<dbReference type="Proteomes" id="UP000219439">
    <property type="component" value="Unassembled WGS sequence"/>
</dbReference>
<keyword evidence="5 8" id="KW-1133">Transmembrane helix</keyword>
<keyword evidence="4 8" id="KW-0812">Transmembrane</keyword>
<comment type="similarity">
    <text evidence="2">Belongs to the VirD4/TraG family.</text>
</comment>
<dbReference type="GO" id="GO:0005886">
    <property type="term" value="C:plasma membrane"/>
    <property type="evidence" value="ECO:0007669"/>
    <property type="project" value="UniProtKB-SubCell"/>
</dbReference>
<accession>A0A285PEB4</accession>
<evidence type="ECO:0000256" key="6">
    <source>
        <dbReference type="ARBA" id="ARBA00023136"/>
    </source>
</evidence>
<evidence type="ECO:0000256" key="1">
    <source>
        <dbReference type="ARBA" id="ARBA00004651"/>
    </source>
</evidence>
<protein>
    <submittedName>
        <fullName evidence="9">Type IV secretory pathway, VirD4 component, TraG/TraD family ATPase</fullName>
    </submittedName>
</protein>
<evidence type="ECO:0000256" key="2">
    <source>
        <dbReference type="ARBA" id="ARBA00008806"/>
    </source>
</evidence>
<dbReference type="SUPFAM" id="SSF52540">
    <property type="entry name" value="P-loop containing nucleoside triphosphate hydrolases"/>
    <property type="match status" value="1"/>
</dbReference>
<dbReference type="RefSeq" id="WP_097154437.1">
    <property type="nucleotide sequence ID" value="NZ_OBEL01000003.1"/>
</dbReference>
<keyword evidence="10" id="KW-1185">Reference proteome</keyword>
<dbReference type="OrthoDB" id="9759295at2"/>
<dbReference type="InterPro" id="IPR027417">
    <property type="entry name" value="P-loop_NTPase"/>
</dbReference>
<dbReference type="AlphaFoldDB" id="A0A285PEB4"/>
<name>A0A285PEB4_9HYPH</name>
<dbReference type="PANTHER" id="PTHR37937:SF1">
    <property type="entry name" value="CONJUGATIVE TRANSFER: DNA TRANSPORT"/>
    <property type="match status" value="1"/>
</dbReference>
<gene>
    <name evidence="9" type="ORF">SAMN06265368_3193</name>
</gene>
<keyword evidence="3" id="KW-1003">Cell membrane</keyword>
<keyword evidence="6 8" id="KW-0472">Membrane</keyword>
<evidence type="ECO:0000256" key="5">
    <source>
        <dbReference type="ARBA" id="ARBA00022989"/>
    </source>
</evidence>
<evidence type="ECO:0000313" key="10">
    <source>
        <dbReference type="Proteomes" id="UP000219439"/>
    </source>
</evidence>
<sequence>MISKFNKKLALVIVVVALLPVLPSLIAVLSPVAVLILVFAGIAGFSPLRRFAFGIVGGIADIVSSILTGLGRGLGLSLGWLFTGGEKSAKFMGRFEQARLLGRRNQGILIDGKSSRLSENASYESVLIQGGMGRGKTSTYVVPNLLLPPAHLPSFVVTDTSGEIYQNTSGYLERRGYQVRVLNLMDPSRSETYNPLAKAKSPQQIAELAKTLVRSSSGRSGQMANDPFWEQAAEKLIRIMAQCLHNQPDAQYRNLANLRHLITGFDAHVAPNGQLGKIDDFVLAATRSDQSTYQAYKAFVQGNLKTIQSVLMSADVAMDPVATPEMAALTATNSFDFDELRQQPAVIYVVVNQTQMELYAFLLNLFYADLFRSLLRNQKNPGKPVYLFLDEFGHLSIPGFEVFGTTARKYKVAFTLFLQSMAQLDSRYGALGARTIQEALATEIYLPGMALDTARSLEARLGRTAKAPLMAANDLIRMKDNEALLLQSNNLPVILKTKRYFQRADLRRRSSLSPAQLPNAPGGQPPVIKL</sequence>
<dbReference type="InterPro" id="IPR003688">
    <property type="entry name" value="TraG/VirD4"/>
</dbReference>
<feature type="region of interest" description="Disordered" evidence="7">
    <location>
        <begin position="511"/>
        <end position="530"/>
    </location>
</feature>
<dbReference type="EMBL" id="OBEL01000003">
    <property type="protein sequence ID" value="SNZ20094.1"/>
    <property type="molecule type" value="Genomic_DNA"/>
</dbReference>
<feature type="transmembrane region" description="Helical" evidence="8">
    <location>
        <begin position="12"/>
        <end position="45"/>
    </location>
</feature>
<evidence type="ECO:0000256" key="8">
    <source>
        <dbReference type="SAM" id="Phobius"/>
    </source>
</evidence>
<evidence type="ECO:0000256" key="7">
    <source>
        <dbReference type="SAM" id="MobiDB-lite"/>
    </source>
</evidence>
<reference evidence="9 10" key="1">
    <citation type="submission" date="2017-09" db="EMBL/GenBank/DDBJ databases">
        <authorList>
            <person name="Ehlers B."/>
            <person name="Leendertz F.H."/>
        </authorList>
    </citation>
    <scope>NUCLEOTIDE SEQUENCE [LARGE SCALE GENOMIC DNA]</scope>
    <source>
        <strain evidence="9 10">DSM 18289</strain>
    </source>
</reference>
<dbReference type="PANTHER" id="PTHR37937">
    <property type="entry name" value="CONJUGATIVE TRANSFER: DNA TRANSPORT"/>
    <property type="match status" value="1"/>
</dbReference>
<proteinExistence type="inferred from homology"/>
<evidence type="ECO:0000256" key="4">
    <source>
        <dbReference type="ARBA" id="ARBA00022692"/>
    </source>
</evidence>
<organism evidence="9 10">
    <name type="scientific">Cohaesibacter gelatinilyticus</name>
    <dbReference type="NCBI Taxonomy" id="372072"/>
    <lineage>
        <taxon>Bacteria</taxon>
        <taxon>Pseudomonadati</taxon>
        <taxon>Pseudomonadota</taxon>
        <taxon>Alphaproteobacteria</taxon>
        <taxon>Hyphomicrobiales</taxon>
        <taxon>Cohaesibacteraceae</taxon>
    </lineage>
</organism>
<evidence type="ECO:0000256" key="3">
    <source>
        <dbReference type="ARBA" id="ARBA00022475"/>
    </source>
</evidence>
<comment type="subcellular location">
    <subcellularLocation>
        <location evidence="1">Cell membrane</location>
        <topology evidence="1">Multi-pass membrane protein</topology>
    </subcellularLocation>
</comment>
<dbReference type="CDD" id="cd01127">
    <property type="entry name" value="TrwB_TraG_TraD_VirD4"/>
    <property type="match status" value="1"/>
</dbReference>
<dbReference type="Pfam" id="PF02534">
    <property type="entry name" value="T4SS-DNA_transf"/>
    <property type="match status" value="1"/>
</dbReference>
<dbReference type="InterPro" id="IPR051539">
    <property type="entry name" value="T4SS-coupling_protein"/>
</dbReference>
<evidence type="ECO:0000313" key="9">
    <source>
        <dbReference type="EMBL" id="SNZ20094.1"/>
    </source>
</evidence>